<dbReference type="SMART" id="SM00360">
    <property type="entry name" value="RRM"/>
    <property type="match status" value="2"/>
</dbReference>
<dbReference type="STRING" id="1051890.A0A3N4M2X3"/>
<evidence type="ECO:0000256" key="3">
    <source>
        <dbReference type="PROSITE-ProRule" id="PRU00176"/>
    </source>
</evidence>
<dbReference type="PANTHER" id="PTHR24012">
    <property type="entry name" value="RNA BINDING PROTEIN"/>
    <property type="match status" value="1"/>
</dbReference>
<dbReference type="InterPro" id="IPR012677">
    <property type="entry name" value="Nucleotide-bd_a/b_plait_sf"/>
</dbReference>
<feature type="domain" description="RRM" evidence="4">
    <location>
        <begin position="88"/>
        <end position="166"/>
    </location>
</feature>
<feature type="non-terminal residue" evidence="5">
    <location>
        <position position="178"/>
    </location>
</feature>
<dbReference type="AlphaFoldDB" id="A0A3N4M2X3"/>
<keyword evidence="2 3" id="KW-0694">RNA-binding</keyword>
<evidence type="ECO:0000313" key="6">
    <source>
        <dbReference type="Proteomes" id="UP000267821"/>
    </source>
</evidence>
<evidence type="ECO:0000313" key="5">
    <source>
        <dbReference type="EMBL" id="RPB29367.1"/>
    </source>
</evidence>
<organism evidence="5 6">
    <name type="scientific">Terfezia boudieri ATCC MYA-4762</name>
    <dbReference type="NCBI Taxonomy" id="1051890"/>
    <lineage>
        <taxon>Eukaryota</taxon>
        <taxon>Fungi</taxon>
        <taxon>Dikarya</taxon>
        <taxon>Ascomycota</taxon>
        <taxon>Pezizomycotina</taxon>
        <taxon>Pezizomycetes</taxon>
        <taxon>Pezizales</taxon>
        <taxon>Pezizaceae</taxon>
        <taxon>Terfezia</taxon>
    </lineage>
</organism>
<keyword evidence="1" id="KW-0677">Repeat</keyword>
<dbReference type="Gene3D" id="3.30.70.330">
    <property type="match status" value="2"/>
</dbReference>
<feature type="domain" description="RRM" evidence="4">
    <location>
        <begin position="1"/>
        <end position="73"/>
    </location>
</feature>
<evidence type="ECO:0000256" key="2">
    <source>
        <dbReference type="ARBA" id="ARBA00022884"/>
    </source>
</evidence>
<feature type="non-terminal residue" evidence="5">
    <location>
        <position position="1"/>
    </location>
</feature>
<keyword evidence="6" id="KW-1185">Reference proteome</keyword>
<reference evidence="5 6" key="1">
    <citation type="journal article" date="2018" name="Nat. Ecol. Evol.">
        <title>Pezizomycetes genomes reveal the molecular basis of ectomycorrhizal truffle lifestyle.</title>
        <authorList>
            <person name="Murat C."/>
            <person name="Payen T."/>
            <person name="Noel B."/>
            <person name="Kuo A."/>
            <person name="Morin E."/>
            <person name="Chen J."/>
            <person name="Kohler A."/>
            <person name="Krizsan K."/>
            <person name="Balestrini R."/>
            <person name="Da Silva C."/>
            <person name="Montanini B."/>
            <person name="Hainaut M."/>
            <person name="Levati E."/>
            <person name="Barry K.W."/>
            <person name="Belfiori B."/>
            <person name="Cichocki N."/>
            <person name="Clum A."/>
            <person name="Dockter R.B."/>
            <person name="Fauchery L."/>
            <person name="Guy J."/>
            <person name="Iotti M."/>
            <person name="Le Tacon F."/>
            <person name="Lindquist E.A."/>
            <person name="Lipzen A."/>
            <person name="Malagnac F."/>
            <person name="Mello A."/>
            <person name="Molinier V."/>
            <person name="Miyauchi S."/>
            <person name="Poulain J."/>
            <person name="Riccioni C."/>
            <person name="Rubini A."/>
            <person name="Sitrit Y."/>
            <person name="Splivallo R."/>
            <person name="Traeger S."/>
            <person name="Wang M."/>
            <person name="Zifcakova L."/>
            <person name="Wipf D."/>
            <person name="Zambonelli A."/>
            <person name="Paolocci F."/>
            <person name="Nowrousian M."/>
            <person name="Ottonello S."/>
            <person name="Baldrian P."/>
            <person name="Spatafora J.W."/>
            <person name="Henrissat B."/>
            <person name="Nagy L.G."/>
            <person name="Aury J.M."/>
            <person name="Wincker P."/>
            <person name="Grigoriev I.V."/>
            <person name="Bonfante P."/>
            <person name="Martin F.M."/>
        </authorList>
    </citation>
    <scope>NUCLEOTIDE SEQUENCE [LARGE SCALE GENOMIC DNA]</scope>
    <source>
        <strain evidence="5 6">ATCC MYA-4762</strain>
    </source>
</reference>
<dbReference type="InterPro" id="IPR035979">
    <property type="entry name" value="RBD_domain_sf"/>
</dbReference>
<dbReference type="OrthoDB" id="271725at2759"/>
<sequence>TNVYIRGLAPDTDDETLLRLVGQYGHVESHKAIIDKAGFCKGYGFALFKNMEDAKACILGMANANLDAGFARESFNSRLKALGDPTSTNLYISNLPTSVDETKMSEIFKDYQTMSVRILRDAQGVSRGVGFVRFANHEICDEVIERFNDKVVVEGCAEIQVRYADTYAQKTLKEATTR</sequence>
<protein>
    <recommendedName>
        <fullName evidence="4">RRM domain-containing protein</fullName>
    </recommendedName>
</protein>
<gene>
    <name evidence="5" type="ORF">L211DRAFT_764771</name>
</gene>
<name>A0A3N4M2X3_9PEZI</name>
<dbReference type="GO" id="GO:0003723">
    <property type="term" value="F:RNA binding"/>
    <property type="evidence" value="ECO:0007669"/>
    <property type="project" value="UniProtKB-UniRule"/>
</dbReference>
<proteinExistence type="predicted"/>
<dbReference type="PROSITE" id="PS50102">
    <property type="entry name" value="RRM"/>
    <property type="match status" value="2"/>
</dbReference>
<evidence type="ECO:0000256" key="1">
    <source>
        <dbReference type="ARBA" id="ARBA00022737"/>
    </source>
</evidence>
<dbReference type="InterPro" id="IPR000504">
    <property type="entry name" value="RRM_dom"/>
</dbReference>
<dbReference type="Proteomes" id="UP000267821">
    <property type="component" value="Unassembled WGS sequence"/>
</dbReference>
<dbReference type="Pfam" id="PF00076">
    <property type="entry name" value="RRM_1"/>
    <property type="match status" value="2"/>
</dbReference>
<dbReference type="EMBL" id="ML121527">
    <property type="protein sequence ID" value="RPB29367.1"/>
    <property type="molecule type" value="Genomic_DNA"/>
</dbReference>
<accession>A0A3N4M2X3</accession>
<dbReference type="SUPFAM" id="SSF54928">
    <property type="entry name" value="RNA-binding domain, RBD"/>
    <property type="match status" value="2"/>
</dbReference>
<dbReference type="InParanoid" id="A0A3N4M2X3"/>
<evidence type="ECO:0000259" key="4">
    <source>
        <dbReference type="PROSITE" id="PS50102"/>
    </source>
</evidence>